<protein>
    <submittedName>
        <fullName evidence="4">Uncharacterized protein</fullName>
    </submittedName>
</protein>
<dbReference type="STRING" id="1007676.ABM34_01920"/>
<accession>A0A0H4QET0</accession>
<keyword evidence="2 3" id="KW-0802">TPR repeat</keyword>
<dbReference type="InterPro" id="IPR051685">
    <property type="entry name" value="Ycf3/AcsC/BcsC/TPR_MFPF"/>
</dbReference>
<dbReference type="KEGG" id="lgn:ABM34_01920"/>
<dbReference type="InterPro" id="IPR019734">
    <property type="entry name" value="TPR_rpt"/>
</dbReference>
<feature type="repeat" description="TPR" evidence="3">
    <location>
        <begin position="25"/>
        <end position="58"/>
    </location>
</feature>
<dbReference type="Pfam" id="PF13432">
    <property type="entry name" value="TPR_16"/>
    <property type="match status" value="1"/>
</dbReference>
<dbReference type="Proteomes" id="UP000036106">
    <property type="component" value="Chromosome"/>
</dbReference>
<evidence type="ECO:0000313" key="4">
    <source>
        <dbReference type="EMBL" id="AKP66427.1"/>
    </source>
</evidence>
<dbReference type="EMBL" id="CP012034">
    <property type="protein sequence ID" value="AKP66427.1"/>
    <property type="molecule type" value="Genomic_DNA"/>
</dbReference>
<name>A0A0H4QET0_9LACO</name>
<dbReference type="RefSeq" id="WP_048702773.1">
    <property type="nucleotide sequence ID" value="NZ_CP012034.1"/>
</dbReference>
<sequence>MNDKEIKQKKIKELVDKLNNNNKQLDVILELSANLVDVGDLEQAEELLTRSLTLFPNNQDLKYNLGNVYYTADKFDRASDIFDDLISSNYGSVAYFMKAKTLDQQGKKSLAVAFALTAVEKDASDVAANELLADLLMANGNFNTAIGYYQKAIDLKPNAKFFFNIAICQMNLDQPYQEYLELAKQQDETYFNEHEQKLADLHKFLTKNGGSDD</sequence>
<dbReference type="PANTHER" id="PTHR44943">
    <property type="entry name" value="CELLULOSE SYNTHASE OPERON PROTEIN C"/>
    <property type="match status" value="1"/>
</dbReference>
<dbReference type="PANTHER" id="PTHR44943:SF8">
    <property type="entry name" value="TPR REPEAT-CONTAINING PROTEIN MJ0263"/>
    <property type="match status" value="1"/>
</dbReference>
<dbReference type="SUPFAM" id="SSF48452">
    <property type="entry name" value="TPR-like"/>
    <property type="match status" value="1"/>
</dbReference>
<dbReference type="Pfam" id="PF14559">
    <property type="entry name" value="TPR_19"/>
    <property type="match status" value="1"/>
</dbReference>
<dbReference type="SMART" id="SM00028">
    <property type="entry name" value="TPR"/>
    <property type="match status" value="3"/>
</dbReference>
<dbReference type="PROSITE" id="PS50005">
    <property type="entry name" value="TPR"/>
    <property type="match status" value="2"/>
</dbReference>
<dbReference type="Gene3D" id="1.25.40.10">
    <property type="entry name" value="Tetratricopeptide repeat domain"/>
    <property type="match status" value="1"/>
</dbReference>
<keyword evidence="5" id="KW-1185">Reference proteome</keyword>
<dbReference type="AlphaFoldDB" id="A0A0H4QET0"/>
<evidence type="ECO:0000256" key="2">
    <source>
        <dbReference type="ARBA" id="ARBA00022803"/>
    </source>
</evidence>
<proteinExistence type="predicted"/>
<gene>
    <name evidence="4" type="ORF">ABM34_01920</name>
</gene>
<keyword evidence="1" id="KW-0677">Repeat</keyword>
<evidence type="ECO:0000256" key="3">
    <source>
        <dbReference type="PROSITE-ProRule" id="PRU00339"/>
    </source>
</evidence>
<evidence type="ECO:0000256" key="1">
    <source>
        <dbReference type="ARBA" id="ARBA00022737"/>
    </source>
</evidence>
<reference evidence="5" key="1">
    <citation type="submission" date="2015-07" db="EMBL/GenBank/DDBJ databases">
        <title>Lactobacillus ginsenosidimutans/EMML 3141/ whole genome sequencing.</title>
        <authorList>
            <person name="Kim M.K."/>
            <person name="Im W.-T."/>
            <person name="Srinivasan S."/>
            <person name="Lee J.-J."/>
        </authorList>
    </citation>
    <scope>NUCLEOTIDE SEQUENCE [LARGE SCALE GENOMIC DNA]</scope>
    <source>
        <strain evidence="5">EMML 3041</strain>
    </source>
</reference>
<dbReference type="InterPro" id="IPR011990">
    <property type="entry name" value="TPR-like_helical_dom_sf"/>
</dbReference>
<organism evidence="4 5">
    <name type="scientific">Companilactobacillus ginsenosidimutans</name>
    <dbReference type="NCBI Taxonomy" id="1007676"/>
    <lineage>
        <taxon>Bacteria</taxon>
        <taxon>Bacillati</taxon>
        <taxon>Bacillota</taxon>
        <taxon>Bacilli</taxon>
        <taxon>Lactobacillales</taxon>
        <taxon>Lactobacillaceae</taxon>
        <taxon>Companilactobacillus</taxon>
    </lineage>
</organism>
<feature type="repeat" description="TPR" evidence="3">
    <location>
        <begin position="126"/>
        <end position="159"/>
    </location>
</feature>
<dbReference type="PATRIC" id="fig|1007676.4.peg.401"/>
<evidence type="ECO:0000313" key="5">
    <source>
        <dbReference type="Proteomes" id="UP000036106"/>
    </source>
</evidence>
<dbReference type="OrthoDB" id="2329209at2"/>